<protein>
    <submittedName>
        <fullName evidence="2">Helix-turn-helix transcriptional regulator</fullName>
    </submittedName>
</protein>
<comment type="caution">
    <text evidence="2">The sequence shown here is derived from an EMBL/GenBank/DDBJ whole genome shotgun (WGS) entry which is preliminary data.</text>
</comment>
<evidence type="ECO:0000313" key="2">
    <source>
        <dbReference type="EMBL" id="MFD1537896.1"/>
    </source>
</evidence>
<sequence>MSRPDAAVSNRDSAQRLFVTPKTVEVHLTSVYRKLGVGNRAGLRQALDPAPCPF</sequence>
<evidence type="ECO:0000313" key="3">
    <source>
        <dbReference type="Proteomes" id="UP001597097"/>
    </source>
</evidence>
<dbReference type="InterPro" id="IPR000792">
    <property type="entry name" value="Tscrpt_reg_LuxR_C"/>
</dbReference>
<name>A0ABW4G795_9ACTN</name>
<dbReference type="CDD" id="cd06170">
    <property type="entry name" value="LuxR_C_like"/>
    <property type="match status" value="1"/>
</dbReference>
<dbReference type="RefSeq" id="WP_219531223.1">
    <property type="nucleotide sequence ID" value="NZ_JAHKRM010000010.1"/>
</dbReference>
<dbReference type="EMBL" id="JBHUCM010000012">
    <property type="protein sequence ID" value="MFD1537896.1"/>
    <property type="molecule type" value="Genomic_DNA"/>
</dbReference>
<accession>A0ABW4G795</accession>
<gene>
    <name evidence="2" type="ORF">ACFSJ0_12660</name>
</gene>
<dbReference type="SMART" id="SM00421">
    <property type="entry name" value="HTH_LUXR"/>
    <property type="match status" value="1"/>
</dbReference>
<dbReference type="Pfam" id="PF00196">
    <property type="entry name" value="GerE"/>
    <property type="match status" value="1"/>
</dbReference>
<feature type="domain" description="HTH luxR-type" evidence="1">
    <location>
        <begin position="5"/>
        <end position="47"/>
    </location>
</feature>
<evidence type="ECO:0000259" key="1">
    <source>
        <dbReference type="SMART" id="SM00421"/>
    </source>
</evidence>
<keyword evidence="3" id="KW-1185">Reference proteome</keyword>
<reference evidence="3" key="1">
    <citation type="journal article" date="2019" name="Int. J. Syst. Evol. Microbiol.">
        <title>The Global Catalogue of Microorganisms (GCM) 10K type strain sequencing project: providing services to taxonomists for standard genome sequencing and annotation.</title>
        <authorList>
            <consortium name="The Broad Institute Genomics Platform"/>
            <consortium name="The Broad Institute Genome Sequencing Center for Infectious Disease"/>
            <person name="Wu L."/>
            <person name="Ma J."/>
        </authorList>
    </citation>
    <scope>NUCLEOTIDE SEQUENCE [LARGE SCALE GENOMIC DNA]</scope>
    <source>
        <strain evidence="3">CGMCC 1.15399</strain>
    </source>
</reference>
<dbReference type="Proteomes" id="UP001597097">
    <property type="component" value="Unassembled WGS sequence"/>
</dbReference>
<proteinExistence type="predicted"/>
<organism evidence="2 3">
    <name type="scientific">Nonomuraea guangzhouensis</name>
    <dbReference type="NCBI Taxonomy" id="1291555"/>
    <lineage>
        <taxon>Bacteria</taxon>
        <taxon>Bacillati</taxon>
        <taxon>Actinomycetota</taxon>
        <taxon>Actinomycetes</taxon>
        <taxon>Streptosporangiales</taxon>
        <taxon>Streptosporangiaceae</taxon>
        <taxon>Nonomuraea</taxon>
    </lineage>
</organism>